<dbReference type="AlphaFoldDB" id="A0A316GR54"/>
<protein>
    <submittedName>
        <fullName evidence="1">Uncharacterized protein</fullName>
    </submittedName>
</protein>
<evidence type="ECO:0000313" key="2">
    <source>
        <dbReference type="Proteomes" id="UP000245678"/>
    </source>
</evidence>
<dbReference type="Proteomes" id="UP000245678">
    <property type="component" value="Unassembled WGS sequence"/>
</dbReference>
<organism evidence="1 2">
    <name type="scientific">Mucilaginibacter oryzae</name>
    <dbReference type="NCBI Taxonomy" id="468058"/>
    <lineage>
        <taxon>Bacteria</taxon>
        <taxon>Pseudomonadati</taxon>
        <taxon>Bacteroidota</taxon>
        <taxon>Sphingobacteriia</taxon>
        <taxon>Sphingobacteriales</taxon>
        <taxon>Sphingobacteriaceae</taxon>
        <taxon>Mucilaginibacter</taxon>
    </lineage>
</organism>
<name>A0A316GR54_9SPHI</name>
<sequence length="72" mass="8074">MEIRLNIDDDFMKNLSKNLGDLKTSKITTEALTILNWAVEEAKNGRVILSTDKKGEDVKQLAMPVLDKITAK</sequence>
<proteinExistence type="predicted"/>
<comment type="caution">
    <text evidence="1">The sequence shown here is derived from an EMBL/GenBank/DDBJ whole genome shotgun (WGS) entry which is preliminary data.</text>
</comment>
<accession>A0A316GR54</accession>
<reference evidence="1 2" key="1">
    <citation type="submission" date="2018-05" db="EMBL/GenBank/DDBJ databases">
        <title>Genomic Encyclopedia of Archaeal and Bacterial Type Strains, Phase II (KMG-II): from individual species to whole genera.</title>
        <authorList>
            <person name="Goeker M."/>
        </authorList>
    </citation>
    <scope>NUCLEOTIDE SEQUENCE [LARGE SCALE GENOMIC DNA]</scope>
    <source>
        <strain evidence="1 2">DSM 19975</strain>
    </source>
</reference>
<dbReference type="RefSeq" id="WP_109611062.1">
    <property type="nucleotide sequence ID" value="NZ_QGHA01000026.1"/>
</dbReference>
<evidence type="ECO:0000313" key="1">
    <source>
        <dbReference type="EMBL" id="PWK64669.1"/>
    </source>
</evidence>
<dbReference type="EMBL" id="QGHA01000026">
    <property type="protein sequence ID" value="PWK64669.1"/>
    <property type="molecule type" value="Genomic_DNA"/>
</dbReference>
<gene>
    <name evidence="1" type="ORF">LX99_05073</name>
</gene>
<keyword evidence="2" id="KW-1185">Reference proteome</keyword>